<feature type="chain" id="PRO_5038860183" description="Lipoprotein" evidence="2">
    <location>
        <begin position="25"/>
        <end position="212"/>
    </location>
</feature>
<evidence type="ECO:0008006" key="5">
    <source>
        <dbReference type="Google" id="ProtNLM"/>
    </source>
</evidence>
<evidence type="ECO:0000313" key="3">
    <source>
        <dbReference type="EMBL" id="OLO46966.1"/>
    </source>
</evidence>
<dbReference type="EMBL" id="MSKK01000020">
    <property type="protein sequence ID" value="OLO46966.1"/>
    <property type="molecule type" value="Genomic_DNA"/>
</dbReference>
<protein>
    <recommendedName>
        <fullName evidence="5">Lipoprotein</fullName>
    </recommendedName>
</protein>
<evidence type="ECO:0000313" key="4">
    <source>
        <dbReference type="Proteomes" id="UP000186471"/>
    </source>
</evidence>
<sequence>MKTPVRAAAAATAALAALALSACGQSGGSDSSTASATASASQPSTSRGSVAASSGGMMTLLPTGNLIIQVPGDAVTGTTTTYDDGMQQTYYDSRGSVPLTVAVEYYAAGAKPAASILAAEQQALTAQSIQPKVTPTEVPGGSGGNRLDWQVKAIPPWLLDRKTAEVPIMCSGIIVDGPSGESYGVYVFADPKNKESLDRMSSVLSSLRVIAS</sequence>
<organism evidence="3 4">
    <name type="scientific">Actinomyces oris</name>
    <dbReference type="NCBI Taxonomy" id="544580"/>
    <lineage>
        <taxon>Bacteria</taxon>
        <taxon>Bacillati</taxon>
        <taxon>Actinomycetota</taxon>
        <taxon>Actinomycetes</taxon>
        <taxon>Actinomycetales</taxon>
        <taxon>Actinomycetaceae</taxon>
        <taxon>Actinomyces</taxon>
    </lineage>
</organism>
<proteinExistence type="predicted"/>
<dbReference type="AlphaFoldDB" id="A0A1Q8VFS8"/>
<gene>
    <name evidence="3" type="ORF">BKH31_05705</name>
</gene>
<evidence type="ECO:0000256" key="2">
    <source>
        <dbReference type="SAM" id="SignalP"/>
    </source>
</evidence>
<name>A0A1Q8VFS8_9ACTO</name>
<accession>A0A1Q8VFS8</accession>
<reference evidence="3 4" key="1">
    <citation type="submission" date="2016-12" db="EMBL/GenBank/DDBJ databases">
        <title>Genomic comparison of strains in the 'Actinomyces naeslundii' group.</title>
        <authorList>
            <person name="Mughal S.R."/>
            <person name="Do T."/>
            <person name="Gilbert S.C."/>
            <person name="Witherden E.A."/>
            <person name="Didelot X."/>
            <person name="Beighton D."/>
        </authorList>
    </citation>
    <scope>NUCLEOTIDE SEQUENCE [LARGE SCALE GENOMIC DNA]</scope>
    <source>
        <strain evidence="3 4">R21091</strain>
    </source>
</reference>
<comment type="caution">
    <text evidence="3">The sequence shown here is derived from an EMBL/GenBank/DDBJ whole genome shotgun (WGS) entry which is preliminary data.</text>
</comment>
<dbReference type="Proteomes" id="UP000186471">
    <property type="component" value="Unassembled WGS sequence"/>
</dbReference>
<dbReference type="PROSITE" id="PS51257">
    <property type="entry name" value="PROKAR_LIPOPROTEIN"/>
    <property type="match status" value="1"/>
</dbReference>
<feature type="compositionally biased region" description="Low complexity" evidence="1">
    <location>
        <begin position="30"/>
        <end position="46"/>
    </location>
</feature>
<evidence type="ECO:0000256" key="1">
    <source>
        <dbReference type="SAM" id="MobiDB-lite"/>
    </source>
</evidence>
<feature type="region of interest" description="Disordered" evidence="1">
    <location>
        <begin position="30"/>
        <end position="53"/>
    </location>
</feature>
<feature type="signal peptide" evidence="2">
    <location>
        <begin position="1"/>
        <end position="24"/>
    </location>
</feature>
<keyword evidence="2" id="KW-0732">Signal</keyword>